<sequence>MKYALDFKDDFAQTLRFWIERYIRFKLTSLSNRQVKDQEKLSQVIRALTLGTKDMDELTKLAKTARNAGLIGVNTYFKPLEKLYYYLNNLGLASMKEIDEEMIIDFLTSTTGGLSDATKKNYRIAMINFFAYIDKNNEDSHIYAIELKNWGGLRGKAGQKLPVYMTEEEIARFLHALQTYPFRSDVAARNRLVIKIILYTGIRVSEAINLKVKDIIPQDNVFMLKIVGKGNKIRVVMIKSDKIKNDLDEWMQKRRCEDGLLLCNSRGKPLTQAYISRIVEQILLSCGIKKEKNGAHMLRHTFATLLYNKSKDLVLVQESLGHASLDTSRIYTHFDKERLYKAASILDDIE</sequence>
<dbReference type="GO" id="GO:0003677">
    <property type="term" value="F:DNA binding"/>
    <property type="evidence" value="ECO:0007669"/>
    <property type="project" value="UniProtKB-UniRule"/>
</dbReference>
<dbReference type="SUPFAM" id="SSF56349">
    <property type="entry name" value="DNA breaking-rejoining enzymes"/>
    <property type="match status" value="1"/>
</dbReference>
<keyword evidence="2 4" id="KW-0238">DNA-binding</keyword>
<feature type="domain" description="Tyr recombinase" evidence="5">
    <location>
        <begin position="160"/>
        <end position="344"/>
    </location>
</feature>
<dbReference type="AlphaFoldDB" id="A0A1W1WTU5"/>
<dbReference type="PANTHER" id="PTHR30349:SF64">
    <property type="entry name" value="PROPHAGE INTEGRASE INTD-RELATED"/>
    <property type="match status" value="1"/>
</dbReference>
<evidence type="ECO:0000313" key="7">
    <source>
        <dbReference type="EMBL" id="SMC09656.1"/>
    </source>
</evidence>
<keyword evidence="3" id="KW-0233">DNA recombination</keyword>
<protein>
    <submittedName>
        <fullName evidence="7">Integrase/recombinase XerD</fullName>
    </submittedName>
</protein>
<dbReference type="GO" id="GO:0015074">
    <property type="term" value="P:DNA integration"/>
    <property type="evidence" value="ECO:0007669"/>
    <property type="project" value="UniProtKB-KW"/>
</dbReference>
<dbReference type="InterPro" id="IPR033683">
    <property type="entry name" value="XerH"/>
</dbReference>
<dbReference type="InterPro" id="IPR050090">
    <property type="entry name" value="Tyrosine_recombinase_XerCD"/>
</dbReference>
<dbReference type="InterPro" id="IPR011010">
    <property type="entry name" value="DNA_brk_join_enz"/>
</dbReference>
<evidence type="ECO:0000313" key="8">
    <source>
        <dbReference type="Proteomes" id="UP000192602"/>
    </source>
</evidence>
<evidence type="ECO:0000256" key="3">
    <source>
        <dbReference type="ARBA" id="ARBA00023172"/>
    </source>
</evidence>
<dbReference type="Pfam" id="PF18644">
    <property type="entry name" value="Phage_int_SAM_6"/>
    <property type="match status" value="1"/>
</dbReference>
<dbReference type="OrthoDB" id="9801717at2"/>
<keyword evidence="1" id="KW-0229">DNA integration</keyword>
<dbReference type="Proteomes" id="UP000192602">
    <property type="component" value="Unassembled WGS sequence"/>
</dbReference>
<dbReference type="PANTHER" id="PTHR30349">
    <property type="entry name" value="PHAGE INTEGRASE-RELATED"/>
    <property type="match status" value="1"/>
</dbReference>
<dbReference type="Gene3D" id="1.10.443.10">
    <property type="entry name" value="Intergrase catalytic core"/>
    <property type="match status" value="1"/>
</dbReference>
<evidence type="ECO:0000256" key="1">
    <source>
        <dbReference type="ARBA" id="ARBA00022908"/>
    </source>
</evidence>
<evidence type="ECO:0000259" key="6">
    <source>
        <dbReference type="PROSITE" id="PS51900"/>
    </source>
</evidence>
<dbReference type="InterPro" id="IPR041308">
    <property type="entry name" value="Xer_N"/>
</dbReference>
<gene>
    <name evidence="7" type="ORF">SAMN05660197_1478</name>
</gene>
<dbReference type="STRING" id="1069081.SAMN05660197_1478"/>
<feature type="domain" description="Core-binding (CB)" evidence="6">
    <location>
        <begin position="48"/>
        <end position="134"/>
    </location>
</feature>
<dbReference type="PROSITE" id="PS51898">
    <property type="entry name" value="TYR_RECOMBINASE"/>
    <property type="match status" value="1"/>
</dbReference>
<name>A0A1W1WTU5_9BACT</name>
<dbReference type="InterPro" id="IPR013762">
    <property type="entry name" value="Integrase-like_cat_sf"/>
</dbReference>
<organism evidence="7 8">
    <name type="scientific">Nitratiruptor tergarcus DSM 16512</name>
    <dbReference type="NCBI Taxonomy" id="1069081"/>
    <lineage>
        <taxon>Bacteria</taxon>
        <taxon>Pseudomonadati</taxon>
        <taxon>Campylobacterota</taxon>
        <taxon>Epsilonproteobacteria</taxon>
        <taxon>Nautiliales</taxon>
        <taxon>Nitratiruptoraceae</taxon>
        <taxon>Nitratiruptor</taxon>
    </lineage>
</organism>
<accession>A0A1W1WTU5</accession>
<evidence type="ECO:0000256" key="4">
    <source>
        <dbReference type="PROSITE-ProRule" id="PRU01248"/>
    </source>
</evidence>
<dbReference type="Pfam" id="PF00589">
    <property type="entry name" value="Phage_integrase"/>
    <property type="match status" value="1"/>
</dbReference>
<reference evidence="8" key="1">
    <citation type="submission" date="2017-04" db="EMBL/GenBank/DDBJ databases">
        <authorList>
            <person name="Varghese N."/>
            <person name="Submissions S."/>
        </authorList>
    </citation>
    <scope>NUCLEOTIDE SEQUENCE [LARGE SCALE GENOMIC DNA]</scope>
    <source>
        <strain evidence="8">DSM 16512</strain>
    </source>
</reference>
<evidence type="ECO:0000259" key="5">
    <source>
        <dbReference type="PROSITE" id="PS51898"/>
    </source>
</evidence>
<keyword evidence="8" id="KW-1185">Reference proteome</keyword>
<dbReference type="PROSITE" id="PS51900">
    <property type="entry name" value="CB"/>
    <property type="match status" value="1"/>
</dbReference>
<dbReference type="InterPro" id="IPR044068">
    <property type="entry name" value="CB"/>
</dbReference>
<dbReference type="RefSeq" id="WP_084275872.1">
    <property type="nucleotide sequence ID" value="NZ_AP026671.1"/>
</dbReference>
<dbReference type="HAMAP" id="MF_02054">
    <property type="entry name" value="Recomb_XerH"/>
    <property type="match status" value="1"/>
</dbReference>
<dbReference type="GO" id="GO:0006310">
    <property type="term" value="P:DNA recombination"/>
    <property type="evidence" value="ECO:0007669"/>
    <property type="project" value="UniProtKB-KW"/>
</dbReference>
<dbReference type="EMBL" id="FWWZ01000001">
    <property type="protein sequence ID" value="SMC09656.1"/>
    <property type="molecule type" value="Genomic_DNA"/>
</dbReference>
<dbReference type="InterPro" id="IPR002104">
    <property type="entry name" value="Integrase_catalytic"/>
</dbReference>
<evidence type="ECO:0000256" key="2">
    <source>
        <dbReference type="ARBA" id="ARBA00023125"/>
    </source>
</evidence>
<proteinExistence type="inferred from homology"/>